<keyword evidence="2" id="KW-1185">Reference proteome</keyword>
<sequence>LYKNEEYLFNLVDPNDEKNLLELSSSQEKIQIINNNIDSGGPDKSQFNFTSRHLYKSEEYLFNLLDPNEITPATEKLSKFYSALTYNG</sequence>
<name>A0ACA9KJ03_9GLOM</name>
<feature type="non-terminal residue" evidence="1">
    <location>
        <position position="1"/>
    </location>
</feature>
<accession>A0ACA9KJ03</accession>
<gene>
    <name evidence="1" type="ORF">RPERSI_LOCUS795</name>
</gene>
<protein>
    <submittedName>
        <fullName evidence="1">16741_t:CDS:1</fullName>
    </submittedName>
</protein>
<evidence type="ECO:0000313" key="2">
    <source>
        <dbReference type="Proteomes" id="UP000789920"/>
    </source>
</evidence>
<evidence type="ECO:0000313" key="1">
    <source>
        <dbReference type="EMBL" id="CAG8476458.1"/>
    </source>
</evidence>
<dbReference type="EMBL" id="CAJVQC010000641">
    <property type="protein sequence ID" value="CAG8476458.1"/>
    <property type="molecule type" value="Genomic_DNA"/>
</dbReference>
<dbReference type="Proteomes" id="UP000789920">
    <property type="component" value="Unassembled WGS sequence"/>
</dbReference>
<proteinExistence type="predicted"/>
<reference evidence="1" key="1">
    <citation type="submission" date="2021-06" db="EMBL/GenBank/DDBJ databases">
        <authorList>
            <person name="Kallberg Y."/>
            <person name="Tangrot J."/>
            <person name="Rosling A."/>
        </authorList>
    </citation>
    <scope>NUCLEOTIDE SEQUENCE</scope>
    <source>
        <strain evidence="1">MA461A</strain>
    </source>
</reference>
<organism evidence="1 2">
    <name type="scientific">Racocetra persica</name>
    <dbReference type="NCBI Taxonomy" id="160502"/>
    <lineage>
        <taxon>Eukaryota</taxon>
        <taxon>Fungi</taxon>
        <taxon>Fungi incertae sedis</taxon>
        <taxon>Mucoromycota</taxon>
        <taxon>Glomeromycotina</taxon>
        <taxon>Glomeromycetes</taxon>
        <taxon>Diversisporales</taxon>
        <taxon>Gigasporaceae</taxon>
        <taxon>Racocetra</taxon>
    </lineage>
</organism>
<comment type="caution">
    <text evidence="1">The sequence shown here is derived from an EMBL/GenBank/DDBJ whole genome shotgun (WGS) entry which is preliminary data.</text>
</comment>